<accession>A0A7R8W5C4</accession>
<proteinExistence type="inferred from homology"/>
<keyword evidence="7" id="KW-0496">Mitochondrion</keyword>
<dbReference type="AlphaFoldDB" id="A0A7R8W5C4"/>
<evidence type="ECO:0000256" key="3">
    <source>
        <dbReference type="ARBA" id="ARBA00022448"/>
    </source>
</evidence>
<dbReference type="Pfam" id="PF04718">
    <property type="entry name" value="ATP-synt_G"/>
    <property type="match status" value="1"/>
</dbReference>
<keyword evidence="3" id="KW-0813">Transport</keyword>
<name>A0A7R8W5C4_9CRUS</name>
<dbReference type="GO" id="GO:0045259">
    <property type="term" value="C:proton-transporting ATP synthase complex"/>
    <property type="evidence" value="ECO:0007669"/>
    <property type="project" value="UniProtKB-KW"/>
</dbReference>
<keyword evidence="8" id="KW-0472">Membrane</keyword>
<reference evidence="10" key="1">
    <citation type="submission" date="2020-11" db="EMBL/GenBank/DDBJ databases">
        <authorList>
            <person name="Tran Van P."/>
        </authorList>
    </citation>
    <scope>NUCLEOTIDE SEQUENCE</scope>
</reference>
<gene>
    <name evidence="10" type="ORF">CTOB1V02_LOCUS3145</name>
</gene>
<dbReference type="OrthoDB" id="437at2759"/>
<evidence type="ECO:0000313" key="10">
    <source>
        <dbReference type="EMBL" id="CAD7225199.1"/>
    </source>
</evidence>
<dbReference type="GO" id="GO:0015078">
    <property type="term" value="F:proton transmembrane transporter activity"/>
    <property type="evidence" value="ECO:0007669"/>
    <property type="project" value="InterPro"/>
</dbReference>
<dbReference type="EMBL" id="OB660521">
    <property type="protein sequence ID" value="CAD7225199.1"/>
    <property type="molecule type" value="Genomic_DNA"/>
</dbReference>
<evidence type="ECO:0000256" key="6">
    <source>
        <dbReference type="ARBA" id="ARBA00023065"/>
    </source>
</evidence>
<evidence type="ECO:0000256" key="2">
    <source>
        <dbReference type="ARBA" id="ARBA00005699"/>
    </source>
</evidence>
<evidence type="ECO:0000256" key="1">
    <source>
        <dbReference type="ARBA" id="ARBA00004325"/>
    </source>
</evidence>
<protein>
    <submittedName>
        <fullName evidence="10">Uncharacterized protein</fullName>
    </submittedName>
</protein>
<evidence type="ECO:0000256" key="7">
    <source>
        <dbReference type="ARBA" id="ARBA00023128"/>
    </source>
</evidence>
<evidence type="ECO:0000256" key="5">
    <source>
        <dbReference type="ARBA" id="ARBA00022781"/>
    </source>
</evidence>
<dbReference type="GO" id="GO:0031966">
    <property type="term" value="C:mitochondrial membrane"/>
    <property type="evidence" value="ECO:0007669"/>
    <property type="project" value="UniProtKB-SubCell"/>
</dbReference>
<keyword evidence="9" id="KW-0066">ATP synthesis</keyword>
<keyword evidence="4" id="KW-0138">CF(0)</keyword>
<dbReference type="InterPro" id="IPR006808">
    <property type="entry name" value="ATP_synth_F0_gsu_mt"/>
</dbReference>
<keyword evidence="6" id="KW-0406">Ion transport</keyword>
<sequence length="369" mass="39140">MALQRATAAIPGLINGAIASLRPKLNTAWKYARVELAPPKPSEFGEAMRGFGNVRRSFTSGAWKNVTVRHCRKLSSASTVFVPEVITGASSCSCHELSVLPAYLVVKRSRIPIAAGQDAFLIGSVPLGRGAMPGNAETANKPPDVKSHVAEGSNNKTPLKIPRQPQPEDVALPSQTPIVKESYVGEGESAGQSDAPQCAPIQYAILAYPPVKYRNFAAAISSLGCSLNLGNGPSAEVNVAGARFVPPFIPGRLHDTGITGAPFQTDMFGAVTASDVSCFREAESPLEPPHTKQSCKCCEGGNNCLFALCRLPLRARGKENVIPGAAVVGRDFAVPDAAVNRAEVVNEEEVLDGEVENSSLRKRKSERRT</sequence>
<comment type="subcellular location">
    <subcellularLocation>
        <location evidence="1">Mitochondrion membrane</location>
    </subcellularLocation>
</comment>
<dbReference type="GO" id="GO:0015986">
    <property type="term" value="P:proton motive force-driven ATP synthesis"/>
    <property type="evidence" value="ECO:0007669"/>
    <property type="project" value="InterPro"/>
</dbReference>
<evidence type="ECO:0000256" key="8">
    <source>
        <dbReference type="ARBA" id="ARBA00023136"/>
    </source>
</evidence>
<organism evidence="10">
    <name type="scientific">Cyprideis torosa</name>
    <dbReference type="NCBI Taxonomy" id="163714"/>
    <lineage>
        <taxon>Eukaryota</taxon>
        <taxon>Metazoa</taxon>
        <taxon>Ecdysozoa</taxon>
        <taxon>Arthropoda</taxon>
        <taxon>Crustacea</taxon>
        <taxon>Oligostraca</taxon>
        <taxon>Ostracoda</taxon>
        <taxon>Podocopa</taxon>
        <taxon>Podocopida</taxon>
        <taxon>Cytherocopina</taxon>
        <taxon>Cytheroidea</taxon>
        <taxon>Cytherideidae</taxon>
        <taxon>Cyprideis</taxon>
    </lineage>
</organism>
<evidence type="ECO:0000256" key="4">
    <source>
        <dbReference type="ARBA" id="ARBA00022547"/>
    </source>
</evidence>
<comment type="similarity">
    <text evidence="2">Belongs to the ATPase g subunit family.</text>
</comment>
<evidence type="ECO:0000256" key="9">
    <source>
        <dbReference type="ARBA" id="ARBA00023310"/>
    </source>
</evidence>
<keyword evidence="5" id="KW-0375">Hydrogen ion transport</keyword>